<feature type="transmembrane region" description="Helical" evidence="1">
    <location>
        <begin position="191"/>
        <end position="209"/>
    </location>
</feature>
<comment type="caution">
    <text evidence="3">The sequence shown here is derived from an EMBL/GenBank/DDBJ whole genome shotgun (WGS) entry which is preliminary data.</text>
</comment>
<reference evidence="3 4" key="1">
    <citation type="submission" date="2014-11" db="EMBL/GenBank/DDBJ databases">
        <title>Draft genome sequence of Kirrobacter mercurialis.</title>
        <authorList>
            <person name="Coil D.A."/>
            <person name="Eisen J.A."/>
        </authorList>
    </citation>
    <scope>NUCLEOTIDE SEQUENCE [LARGE SCALE GENOMIC DNA]</scope>
    <source>
        <strain evidence="3 4">Coronado</strain>
    </source>
</reference>
<evidence type="ECO:0000313" key="3">
    <source>
        <dbReference type="EMBL" id="KHL24831.1"/>
    </source>
</evidence>
<dbReference type="STRING" id="1572751.PK98_13165"/>
<protein>
    <recommendedName>
        <fullName evidence="2">Acyltransferase 3 domain-containing protein</fullName>
    </recommendedName>
</protein>
<feature type="transmembrane region" description="Helical" evidence="1">
    <location>
        <begin position="51"/>
        <end position="72"/>
    </location>
</feature>
<sequence length="366" mass="40255">MATAPRTKTTILSLQVMRALAALAVVAYHVGIIMAEPKYGAMGQFERPTGLGWLGVNFFFVLSGFIICFAHARDIGQPRKLGPYLWRRFARVYPAYWVFLTLFVVAALAGFGYVSFSTDWRNMLTAYTLVRFTDTPTLPLKVAWTLVFEVFFYGMFALLIVNRWLGIAAFAIWAAAIVWTSFIVGTTTINLASAWAVNFLFGALAYWLFVRTTPRYGLPLLLGSGAALALLLASPLFNADIEAQQGAPGPLVLVGLLMMGVMLGGAMTERHRGYAPSRLMLLLGEASYSIYLVHSAVISAICLIHARLMPGLLPQPVMFGVIFVGSTCAGVAAHLLVERPLVQLARRLPAGRWAQLPHEWLRRPIV</sequence>
<dbReference type="PANTHER" id="PTHR23028:SF131">
    <property type="entry name" value="BLR2367 PROTEIN"/>
    <property type="match status" value="1"/>
</dbReference>
<feature type="transmembrane region" description="Helical" evidence="1">
    <location>
        <begin position="142"/>
        <end position="160"/>
    </location>
</feature>
<dbReference type="GO" id="GO:0016020">
    <property type="term" value="C:membrane"/>
    <property type="evidence" value="ECO:0007669"/>
    <property type="project" value="TreeGrafter"/>
</dbReference>
<keyword evidence="4" id="KW-1185">Reference proteome</keyword>
<feature type="transmembrane region" description="Helical" evidence="1">
    <location>
        <begin position="318"/>
        <end position="337"/>
    </location>
</feature>
<evidence type="ECO:0000259" key="2">
    <source>
        <dbReference type="Pfam" id="PF01757"/>
    </source>
</evidence>
<keyword evidence="1" id="KW-0472">Membrane</keyword>
<dbReference type="InterPro" id="IPR050879">
    <property type="entry name" value="Acyltransferase_3"/>
</dbReference>
<dbReference type="OrthoDB" id="9767863at2"/>
<evidence type="ECO:0000256" key="1">
    <source>
        <dbReference type="SAM" id="Phobius"/>
    </source>
</evidence>
<dbReference type="AlphaFoldDB" id="A0A0B2BYS8"/>
<dbReference type="EMBL" id="JTDN01000002">
    <property type="protein sequence ID" value="KHL24831.1"/>
    <property type="molecule type" value="Genomic_DNA"/>
</dbReference>
<proteinExistence type="predicted"/>
<feature type="transmembrane region" description="Helical" evidence="1">
    <location>
        <begin position="216"/>
        <end position="237"/>
    </location>
</feature>
<gene>
    <name evidence="3" type="ORF">PK98_13165</name>
</gene>
<name>A0A0B2BYS8_9SPHN</name>
<organism evidence="3 4">
    <name type="scientific">Croceibacterium mercuriale</name>
    <dbReference type="NCBI Taxonomy" id="1572751"/>
    <lineage>
        <taxon>Bacteria</taxon>
        <taxon>Pseudomonadati</taxon>
        <taxon>Pseudomonadota</taxon>
        <taxon>Alphaproteobacteria</taxon>
        <taxon>Sphingomonadales</taxon>
        <taxon>Erythrobacteraceae</taxon>
        <taxon>Croceibacterium</taxon>
    </lineage>
</organism>
<feature type="transmembrane region" description="Helical" evidence="1">
    <location>
        <begin position="249"/>
        <end position="267"/>
    </location>
</feature>
<dbReference type="PANTHER" id="PTHR23028">
    <property type="entry name" value="ACETYLTRANSFERASE"/>
    <property type="match status" value="1"/>
</dbReference>
<keyword evidence="1" id="KW-1133">Transmembrane helix</keyword>
<feature type="transmembrane region" description="Helical" evidence="1">
    <location>
        <begin position="93"/>
        <end position="114"/>
    </location>
</feature>
<dbReference type="Pfam" id="PF01757">
    <property type="entry name" value="Acyl_transf_3"/>
    <property type="match status" value="1"/>
</dbReference>
<dbReference type="GO" id="GO:0016747">
    <property type="term" value="F:acyltransferase activity, transferring groups other than amino-acyl groups"/>
    <property type="evidence" value="ECO:0007669"/>
    <property type="project" value="InterPro"/>
</dbReference>
<dbReference type="RefSeq" id="WP_039097294.1">
    <property type="nucleotide sequence ID" value="NZ_JTDN01000002.1"/>
</dbReference>
<feature type="domain" description="Acyltransferase 3" evidence="2">
    <location>
        <begin position="12"/>
        <end position="331"/>
    </location>
</feature>
<evidence type="ECO:0000313" key="4">
    <source>
        <dbReference type="Proteomes" id="UP000030988"/>
    </source>
</evidence>
<dbReference type="InterPro" id="IPR002656">
    <property type="entry name" value="Acyl_transf_3_dom"/>
</dbReference>
<accession>A0A0B2BYS8</accession>
<keyword evidence="1" id="KW-0812">Transmembrane</keyword>
<dbReference type="Proteomes" id="UP000030988">
    <property type="component" value="Unassembled WGS sequence"/>
</dbReference>
<feature type="transmembrane region" description="Helical" evidence="1">
    <location>
        <begin position="167"/>
        <end position="185"/>
    </location>
</feature>
<dbReference type="GO" id="GO:0000271">
    <property type="term" value="P:polysaccharide biosynthetic process"/>
    <property type="evidence" value="ECO:0007669"/>
    <property type="project" value="TreeGrafter"/>
</dbReference>
<feature type="transmembrane region" description="Helical" evidence="1">
    <location>
        <begin position="288"/>
        <end position="306"/>
    </location>
</feature>